<protein>
    <submittedName>
        <fullName evidence="2">Uncharacterized protein</fullName>
    </submittedName>
</protein>
<keyword evidence="1" id="KW-0812">Transmembrane</keyword>
<evidence type="ECO:0000313" key="3">
    <source>
        <dbReference type="Proteomes" id="UP000236151"/>
    </source>
</evidence>
<dbReference type="InterPro" id="IPR011042">
    <property type="entry name" value="6-blade_b-propeller_TolB-like"/>
</dbReference>
<dbReference type="Proteomes" id="UP000236151">
    <property type="component" value="Unassembled WGS sequence"/>
</dbReference>
<feature type="transmembrane region" description="Helical" evidence="1">
    <location>
        <begin position="478"/>
        <end position="498"/>
    </location>
</feature>
<dbReference type="PANTHER" id="PTHR24104">
    <property type="entry name" value="E3 UBIQUITIN-PROTEIN LIGASE NHLRC1-RELATED"/>
    <property type="match status" value="1"/>
</dbReference>
<dbReference type="RefSeq" id="WP_103082370.1">
    <property type="nucleotide sequence ID" value="NZ_CP021850.1"/>
</dbReference>
<dbReference type="InterPro" id="IPR011990">
    <property type="entry name" value="TPR-like_helical_dom_sf"/>
</dbReference>
<keyword evidence="1" id="KW-1133">Transmembrane helix</keyword>
<keyword evidence="3" id="KW-1185">Reference proteome</keyword>
<sequence length="514" mass="58106">MKKKETGARRNLGLIKLNRMLALLVAIFALLSVTFMEQEVSASGINSYTYYRHGEGSKDFYPVPAPSPYNYVKSIYAEDIGADSLYKANSMFVSEKYIYISSGNSIIITDHDFNRKHVIKSIDDGNGVQELTDINGLFVTKDEELYACEPQKGRVLHFNSDWTLKRILGRPEGIVINENVAYQPLKIVVDSVGRMYIVANNVYEGLVELNVDGTFSRYFGVVEVNYTPIELFWRSLQTEAQRARSAEWLPVNFSNIAIDNDDFVYATVAASGEDEKEPIRKLNAKGKNILRYPSSTGIYPQGDLHVNQYGQNIPKGKSLLTAVDINDYGVYAVLDSKRSRIFAYDDDGYMLYAIGESGTTEGRFKMPVDIKFLGDDKLLVLDRGNMSIEVLELNNYGRSIHNAVKYQAESDYRAAAEEWKKVIDYNPSFQYAYVGIGKALYRDGDHELAQKYFRLGQDVDYYSEAYKKTRQDFISDNFGTFVLVIAVLAVISMAVKMIRQQMRANKKLDGGING</sequence>
<organism evidence="2 3">
    <name type="scientific">Clostridium thermosuccinogenes</name>
    <dbReference type="NCBI Taxonomy" id="84032"/>
    <lineage>
        <taxon>Bacteria</taxon>
        <taxon>Bacillati</taxon>
        <taxon>Bacillota</taxon>
        <taxon>Clostridia</taxon>
        <taxon>Eubacteriales</taxon>
        <taxon>Clostridiaceae</taxon>
        <taxon>Clostridium</taxon>
    </lineage>
</organism>
<gene>
    <name evidence="2" type="ORF">CDQ84_14050</name>
</gene>
<dbReference type="GO" id="GO:0008270">
    <property type="term" value="F:zinc ion binding"/>
    <property type="evidence" value="ECO:0007669"/>
    <property type="project" value="UniProtKB-KW"/>
</dbReference>
<dbReference type="AlphaFoldDB" id="A0A2K2FE38"/>
<evidence type="ECO:0000313" key="2">
    <source>
        <dbReference type="EMBL" id="PNT97043.1"/>
    </source>
</evidence>
<dbReference type="PANTHER" id="PTHR24104:SF25">
    <property type="entry name" value="PROTEIN LIN-41"/>
    <property type="match status" value="1"/>
</dbReference>
<accession>A0A2K2FE38</accession>
<proteinExistence type="predicted"/>
<reference evidence="3" key="1">
    <citation type="submission" date="2017-06" db="EMBL/GenBank/DDBJ databases">
        <title>Investigating the central metabolism of Clostridium thermosuccinogenes.</title>
        <authorList>
            <person name="Koendjbiharie J.G."/>
            <person name="Van Kranenburg R."/>
            <person name="Vriesendorp B."/>
        </authorList>
    </citation>
    <scope>NUCLEOTIDE SEQUENCE [LARGE SCALE GENOMIC DNA]</scope>
    <source>
        <strain evidence="3">DSM 5806</strain>
    </source>
</reference>
<dbReference type="SUPFAM" id="SSF48452">
    <property type="entry name" value="TPR-like"/>
    <property type="match status" value="1"/>
</dbReference>
<dbReference type="EMBL" id="NIOJ01000041">
    <property type="protein sequence ID" value="PNT97043.1"/>
    <property type="molecule type" value="Genomic_DNA"/>
</dbReference>
<keyword evidence="1" id="KW-0472">Membrane</keyword>
<name>A0A2K2FE38_9CLOT</name>
<dbReference type="SUPFAM" id="SSF101898">
    <property type="entry name" value="NHL repeat"/>
    <property type="match status" value="1"/>
</dbReference>
<dbReference type="KEGG" id="cthd:CDO33_04725"/>
<comment type="caution">
    <text evidence="2">The sequence shown here is derived from an EMBL/GenBank/DDBJ whole genome shotgun (WGS) entry which is preliminary data.</text>
</comment>
<dbReference type="InterPro" id="IPR050952">
    <property type="entry name" value="TRIM-NHL_E3_ligases"/>
</dbReference>
<dbReference type="OrthoDB" id="9799230at2"/>
<dbReference type="Gene3D" id="1.25.40.10">
    <property type="entry name" value="Tetratricopeptide repeat domain"/>
    <property type="match status" value="1"/>
</dbReference>
<dbReference type="Gene3D" id="2.120.10.30">
    <property type="entry name" value="TolB, C-terminal domain"/>
    <property type="match status" value="2"/>
</dbReference>
<evidence type="ECO:0000256" key="1">
    <source>
        <dbReference type="SAM" id="Phobius"/>
    </source>
</evidence>